<dbReference type="GO" id="GO:0009611">
    <property type="term" value="P:response to wounding"/>
    <property type="evidence" value="ECO:0007669"/>
    <property type="project" value="InterPro"/>
</dbReference>
<name>A0A8S1Q283_9CILI</name>
<evidence type="ECO:0000313" key="2">
    <source>
        <dbReference type="Proteomes" id="UP000692954"/>
    </source>
</evidence>
<dbReference type="PANTHER" id="PTHR33091:SF29">
    <property type="entry name" value="SUBTILISIN INHIBITOR 1"/>
    <property type="match status" value="1"/>
</dbReference>
<accession>A0A8S1Q283</accession>
<gene>
    <name evidence="1" type="ORF">PSON_ATCC_30995.1.T0930121</name>
</gene>
<dbReference type="OrthoDB" id="10013825at2759"/>
<evidence type="ECO:0000313" key="1">
    <source>
        <dbReference type="EMBL" id="CAD8109331.1"/>
    </source>
</evidence>
<dbReference type="Proteomes" id="UP000692954">
    <property type="component" value="Unassembled WGS sequence"/>
</dbReference>
<dbReference type="InterPro" id="IPR000864">
    <property type="entry name" value="Prot_inh_pot1"/>
</dbReference>
<proteinExistence type="predicted"/>
<dbReference type="EMBL" id="CAJJDN010000093">
    <property type="protein sequence ID" value="CAD8109331.1"/>
    <property type="molecule type" value="Genomic_DNA"/>
</dbReference>
<sequence>MQADKKEWPETVGKNVDEAKQLILADDANIQVQVLIEGSMTTRDFRINRVRIFHNDQNIVVSIPRRG</sequence>
<dbReference type="GO" id="GO:0004867">
    <property type="term" value="F:serine-type endopeptidase inhibitor activity"/>
    <property type="evidence" value="ECO:0007669"/>
    <property type="project" value="InterPro"/>
</dbReference>
<protein>
    <submittedName>
        <fullName evidence="1">Uncharacterized protein</fullName>
    </submittedName>
</protein>
<reference evidence="1" key="1">
    <citation type="submission" date="2021-01" db="EMBL/GenBank/DDBJ databases">
        <authorList>
            <consortium name="Genoscope - CEA"/>
            <person name="William W."/>
        </authorList>
    </citation>
    <scope>NUCLEOTIDE SEQUENCE</scope>
</reference>
<comment type="caution">
    <text evidence="1">The sequence shown here is derived from an EMBL/GenBank/DDBJ whole genome shotgun (WGS) entry which is preliminary data.</text>
</comment>
<keyword evidence="2" id="KW-1185">Reference proteome</keyword>
<dbReference type="Pfam" id="PF00280">
    <property type="entry name" value="potato_inhibit"/>
    <property type="match status" value="1"/>
</dbReference>
<dbReference type="PANTHER" id="PTHR33091">
    <property type="entry name" value="PROTEIN, PUTATIVE, EXPRESSED-RELATED"/>
    <property type="match status" value="1"/>
</dbReference>
<organism evidence="1 2">
    <name type="scientific">Paramecium sonneborni</name>
    <dbReference type="NCBI Taxonomy" id="65129"/>
    <lineage>
        <taxon>Eukaryota</taxon>
        <taxon>Sar</taxon>
        <taxon>Alveolata</taxon>
        <taxon>Ciliophora</taxon>
        <taxon>Intramacronucleata</taxon>
        <taxon>Oligohymenophorea</taxon>
        <taxon>Peniculida</taxon>
        <taxon>Parameciidae</taxon>
        <taxon>Paramecium</taxon>
    </lineage>
</organism>
<dbReference type="AlphaFoldDB" id="A0A8S1Q283"/>